<keyword evidence="2" id="KW-0732">Signal</keyword>
<dbReference type="RefSeq" id="XP_031943286.1">
    <property type="nucleotide sequence ID" value="XM_032091106.1"/>
</dbReference>
<accession>A0A5N7DHT0</accession>
<dbReference type="SUPFAM" id="SSF52058">
    <property type="entry name" value="L domain-like"/>
    <property type="match status" value="1"/>
</dbReference>
<keyword evidence="1" id="KW-0812">Transmembrane</keyword>
<evidence type="ECO:0000313" key="3">
    <source>
        <dbReference type="EMBL" id="KAE8405967.1"/>
    </source>
</evidence>
<dbReference type="EMBL" id="ML736756">
    <property type="protein sequence ID" value="KAE8405967.1"/>
    <property type="molecule type" value="Genomic_DNA"/>
</dbReference>
<keyword evidence="4" id="KW-1185">Reference proteome</keyword>
<name>A0A5N7DHT0_9EURO</name>
<evidence type="ECO:0000256" key="1">
    <source>
        <dbReference type="SAM" id="Phobius"/>
    </source>
</evidence>
<feature type="signal peptide" evidence="2">
    <location>
        <begin position="1"/>
        <end position="20"/>
    </location>
</feature>
<dbReference type="AlphaFoldDB" id="A0A5N7DHT0"/>
<reference evidence="3 4" key="1">
    <citation type="submission" date="2019-04" db="EMBL/GenBank/DDBJ databases">
        <authorList>
            <consortium name="DOE Joint Genome Institute"/>
            <person name="Mondo S."/>
            <person name="Kjaerbolling I."/>
            <person name="Vesth T."/>
            <person name="Frisvad J.C."/>
            <person name="Nybo J.L."/>
            <person name="Theobald S."/>
            <person name="Kildgaard S."/>
            <person name="Isbrandt T."/>
            <person name="Kuo A."/>
            <person name="Sato A."/>
            <person name="Lyhne E.K."/>
            <person name="Kogle M.E."/>
            <person name="Wiebenga A."/>
            <person name="Kun R.S."/>
            <person name="Lubbers R.J."/>
            <person name="Makela M.R."/>
            <person name="Barry K."/>
            <person name="Chovatia M."/>
            <person name="Clum A."/>
            <person name="Daum C."/>
            <person name="Haridas S."/>
            <person name="He G."/>
            <person name="LaButti K."/>
            <person name="Lipzen A."/>
            <person name="Riley R."/>
            <person name="Salamov A."/>
            <person name="Simmons B.A."/>
            <person name="Magnuson J.K."/>
            <person name="Henrissat B."/>
            <person name="Mortensen U.H."/>
            <person name="Larsen T.O."/>
            <person name="Devries R.P."/>
            <person name="Grigoriev I.V."/>
            <person name="Machida M."/>
            <person name="Baker S.E."/>
            <person name="Andersen M.R."/>
            <person name="Cantor M.N."/>
            <person name="Hua S.X."/>
        </authorList>
    </citation>
    <scope>NUCLEOTIDE SEQUENCE [LARGE SCALE GENOMIC DNA]</scope>
    <source>
        <strain evidence="3 4">CBS 119388</strain>
    </source>
</reference>
<sequence>MSYRLVWMLLLAVVVSTAMAQICTPERGYEGYTYVVYDQSDVDEITAKCTTVNGSIAMAYNYTGGFHLPNIRNVTRSIDWVQSHHFGSFPNTTSVDLPDLEFLGGSLGLNNLPALQSLTAPKLATVGWSTDIGYAREVDLRSLVESEYLQVRGNVSTVRLDSLRHVRQRMLICNRDECDPEKPPHDALDLSLPSLNDVGHLYLKGRFSSLDTPKLANITGAGLDYYGIQVLTAGGPAIDLSFPELKYIRSGSLSLEGNIASISMPNISKLTVWLTVKAYDGLDIDLPFQEADTIVLSGNISSVQFPNLRSVDTFQVNTITSIDCESLEETIMTATNASDYRITCRAENSSSRLGLNVGTTIAFASAIVVVFGLAMSF</sequence>
<feature type="transmembrane region" description="Helical" evidence="1">
    <location>
        <begin position="353"/>
        <end position="374"/>
    </location>
</feature>
<keyword evidence="1" id="KW-0472">Membrane</keyword>
<proteinExistence type="predicted"/>
<evidence type="ECO:0000313" key="4">
    <source>
        <dbReference type="Proteomes" id="UP000325579"/>
    </source>
</evidence>
<gene>
    <name evidence="3" type="ORF">BDV37DRAFT_72013</name>
</gene>
<dbReference type="GeneID" id="43675797"/>
<dbReference type="OrthoDB" id="536881at2759"/>
<protein>
    <submittedName>
        <fullName evidence="3">Uncharacterized protein</fullName>
    </submittedName>
</protein>
<evidence type="ECO:0000256" key="2">
    <source>
        <dbReference type="SAM" id="SignalP"/>
    </source>
</evidence>
<dbReference type="Proteomes" id="UP000325579">
    <property type="component" value="Unassembled WGS sequence"/>
</dbReference>
<keyword evidence="1" id="KW-1133">Transmembrane helix</keyword>
<organism evidence="3 4">
    <name type="scientific">Aspergillus pseudonomiae</name>
    <dbReference type="NCBI Taxonomy" id="1506151"/>
    <lineage>
        <taxon>Eukaryota</taxon>
        <taxon>Fungi</taxon>
        <taxon>Dikarya</taxon>
        <taxon>Ascomycota</taxon>
        <taxon>Pezizomycotina</taxon>
        <taxon>Eurotiomycetes</taxon>
        <taxon>Eurotiomycetidae</taxon>
        <taxon>Eurotiales</taxon>
        <taxon>Aspergillaceae</taxon>
        <taxon>Aspergillus</taxon>
        <taxon>Aspergillus subgen. Circumdati</taxon>
    </lineage>
</organism>
<feature type="chain" id="PRO_5025043530" evidence="2">
    <location>
        <begin position="21"/>
        <end position="377"/>
    </location>
</feature>